<proteinExistence type="predicted"/>
<dbReference type="InterPro" id="IPR039254">
    <property type="entry name" value="Rds1"/>
</dbReference>
<dbReference type="HOGENOM" id="CLU_029630_0_0_1"/>
<gene>
    <name evidence="1" type="ORF">FOMPIDRAFT_129804</name>
</gene>
<dbReference type="InterPro" id="IPR009078">
    <property type="entry name" value="Ferritin-like_SF"/>
</dbReference>
<dbReference type="STRING" id="743788.S8FYI6"/>
<dbReference type="eggNOG" id="ENOG502RXKA">
    <property type="taxonomic scope" value="Eukaryota"/>
</dbReference>
<organism evidence="1 2">
    <name type="scientific">Fomitopsis schrenkii</name>
    <name type="common">Brown rot fungus</name>
    <dbReference type="NCBI Taxonomy" id="2126942"/>
    <lineage>
        <taxon>Eukaryota</taxon>
        <taxon>Fungi</taxon>
        <taxon>Dikarya</taxon>
        <taxon>Basidiomycota</taxon>
        <taxon>Agaricomycotina</taxon>
        <taxon>Agaricomycetes</taxon>
        <taxon>Polyporales</taxon>
        <taxon>Fomitopsis</taxon>
    </lineage>
</organism>
<reference evidence="1 2" key="1">
    <citation type="journal article" date="2012" name="Science">
        <title>The Paleozoic origin of enzymatic lignin decomposition reconstructed from 31 fungal genomes.</title>
        <authorList>
            <person name="Floudas D."/>
            <person name="Binder M."/>
            <person name="Riley R."/>
            <person name="Barry K."/>
            <person name="Blanchette R.A."/>
            <person name="Henrissat B."/>
            <person name="Martinez A.T."/>
            <person name="Otillar R."/>
            <person name="Spatafora J.W."/>
            <person name="Yadav J.S."/>
            <person name="Aerts A."/>
            <person name="Benoit I."/>
            <person name="Boyd A."/>
            <person name="Carlson A."/>
            <person name="Copeland A."/>
            <person name="Coutinho P.M."/>
            <person name="de Vries R.P."/>
            <person name="Ferreira P."/>
            <person name="Findley K."/>
            <person name="Foster B."/>
            <person name="Gaskell J."/>
            <person name="Glotzer D."/>
            <person name="Gorecki P."/>
            <person name="Heitman J."/>
            <person name="Hesse C."/>
            <person name="Hori C."/>
            <person name="Igarashi K."/>
            <person name="Jurgens J.A."/>
            <person name="Kallen N."/>
            <person name="Kersten P."/>
            <person name="Kohler A."/>
            <person name="Kuees U."/>
            <person name="Kumar T.K.A."/>
            <person name="Kuo A."/>
            <person name="LaButti K."/>
            <person name="Larrondo L.F."/>
            <person name="Lindquist E."/>
            <person name="Ling A."/>
            <person name="Lombard V."/>
            <person name="Lucas S."/>
            <person name="Lundell T."/>
            <person name="Martin R."/>
            <person name="McLaughlin D.J."/>
            <person name="Morgenstern I."/>
            <person name="Morin E."/>
            <person name="Murat C."/>
            <person name="Nagy L.G."/>
            <person name="Nolan M."/>
            <person name="Ohm R.A."/>
            <person name="Patyshakuliyeva A."/>
            <person name="Rokas A."/>
            <person name="Ruiz-Duenas F.J."/>
            <person name="Sabat G."/>
            <person name="Salamov A."/>
            <person name="Samejima M."/>
            <person name="Schmutz J."/>
            <person name="Slot J.C."/>
            <person name="St John F."/>
            <person name="Stenlid J."/>
            <person name="Sun H."/>
            <person name="Sun S."/>
            <person name="Syed K."/>
            <person name="Tsang A."/>
            <person name="Wiebenga A."/>
            <person name="Young D."/>
            <person name="Pisabarro A."/>
            <person name="Eastwood D.C."/>
            <person name="Martin F."/>
            <person name="Cullen D."/>
            <person name="Grigoriev I.V."/>
            <person name="Hibbett D.S."/>
        </authorList>
    </citation>
    <scope>NUCLEOTIDE SEQUENCE</scope>
    <source>
        <strain evidence="2">FP-58527</strain>
    </source>
</reference>
<protein>
    <recommendedName>
        <fullName evidence="3">Ferritin-like domain-containing protein</fullName>
    </recommendedName>
</protein>
<evidence type="ECO:0000313" key="1">
    <source>
        <dbReference type="EMBL" id="EPT03250.1"/>
    </source>
</evidence>
<dbReference type="OrthoDB" id="1001765at2759"/>
<name>S8FYI6_FOMSC</name>
<dbReference type="Proteomes" id="UP000015241">
    <property type="component" value="Unassembled WGS sequence"/>
</dbReference>
<sequence>MQYALSLEHIEHAFYVQGLAQYDAQAFADAGYEPWVRGRFAQIREHERTHVDFLTGQLGDAAPAPCDYSYPYTDVQSWVSLSQTLEQVGAAAYMGAAIFVESKAVLAASLAISHIEARQAGWVNSAIQKQQPWDGDFETPLHFSGVWSLAAGFITSCPATNPELPVQTFPALTITPASPVMGQNISVSYKSTTGAPENAPTYMAWYHDMRTTFTLIHTDGVTTVPDGLRGTVFAGVVRNKTTTTSDATMLSGLAIVTFPYSSYAIVGA</sequence>
<dbReference type="AlphaFoldDB" id="S8FYI6"/>
<dbReference type="PANTHER" id="PTHR38705">
    <property type="entry name" value="PROTEIN RDS1"/>
    <property type="match status" value="1"/>
</dbReference>
<dbReference type="Pfam" id="PF13668">
    <property type="entry name" value="Ferritin_2"/>
    <property type="match status" value="1"/>
</dbReference>
<dbReference type="SUPFAM" id="SSF47240">
    <property type="entry name" value="Ferritin-like"/>
    <property type="match status" value="1"/>
</dbReference>
<accession>S8FYI6</accession>
<dbReference type="PANTHER" id="PTHR38705:SF1">
    <property type="entry name" value="PROTEIN RDS1"/>
    <property type="match status" value="1"/>
</dbReference>
<dbReference type="EMBL" id="KE504131">
    <property type="protein sequence ID" value="EPT03250.1"/>
    <property type="molecule type" value="Genomic_DNA"/>
</dbReference>
<evidence type="ECO:0000313" key="2">
    <source>
        <dbReference type="Proteomes" id="UP000015241"/>
    </source>
</evidence>
<evidence type="ECO:0008006" key="3">
    <source>
        <dbReference type="Google" id="ProtNLM"/>
    </source>
</evidence>
<dbReference type="InParanoid" id="S8FYI6"/>
<keyword evidence="2" id="KW-1185">Reference proteome</keyword>